<keyword evidence="2" id="KW-1185">Reference proteome</keyword>
<feature type="non-terminal residue" evidence="1">
    <location>
        <position position="1"/>
    </location>
</feature>
<reference evidence="2" key="1">
    <citation type="journal article" date="2012" name="Science">
        <title>The Paleozoic origin of enzymatic lignin decomposition reconstructed from 31 fungal genomes.</title>
        <authorList>
            <person name="Floudas D."/>
            <person name="Binder M."/>
            <person name="Riley R."/>
            <person name="Barry K."/>
            <person name="Blanchette R.A."/>
            <person name="Henrissat B."/>
            <person name="Martinez A.T."/>
            <person name="Otillar R."/>
            <person name="Spatafora J.W."/>
            <person name="Yadav J.S."/>
            <person name="Aerts A."/>
            <person name="Benoit I."/>
            <person name="Boyd A."/>
            <person name="Carlson A."/>
            <person name="Copeland A."/>
            <person name="Coutinho P.M."/>
            <person name="de Vries R.P."/>
            <person name="Ferreira P."/>
            <person name="Findley K."/>
            <person name="Foster B."/>
            <person name="Gaskell J."/>
            <person name="Glotzer D."/>
            <person name="Gorecki P."/>
            <person name="Heitman J."/>
            <person name="Hesse C."/>
            <person name="Hori C."/>
            <person name="Igarashi K."/>
            <person name="Jurgens J.A."/>
            <person name="Kallen N."/>
            <person name="Kersten P."/>
            <person name="Kohler A."/>
            <person name="Kuees U."/>
            <person name="Kumar T.K.A."/>
            <person name="Kuo A."/>
            <person name="LaButti K."/>
            <person name="Larrondo L.F."/>
            <person name="Lindquist E."/>
            <person name="Ling A."/>
            <person name="Lombard V."/>
            <person name="Lucas S."/>
            <person name="Lundell T."/>
            <person name="Martin R."/>
            <person name="McLaughlin D.J."/>
            <person name="Morgenstern I."/>
            <person name="Morin E."/>
            <person name="Murat C."/>
            <person name="Nagy L.G."/>
            <person name="Nolan M."/>
            <person name="Ohm R.A."/>
            <person name="Patyshakuliyeva A."/>
            <person name="Rokas A."/>
            <person name="Ruiz-Duenas F.J."/>
            <person name="Sabat G."/>
            <person name="Salamov A."/>
            <person name="Samejima M."/>
            <person name="Schmutz J."/>
            <person name="Slot J.C."/>
            <person name="St John F."/>
            <person name="Stenlid J."/>
            <person name="Sun H."/>
            <person name="Sun S."/>
            <person name="Syed K."/>
            <person name="Tsang A."/>
            <person name="Wiebenga A."/>
            <person name="Young D."/>
            <person name="Pisabarro A."/>
            <person name="Eastwood D.C."/>
            <person name="Martin F."/>
            <person name="Cullen D."/>
            <person name="Grigoriev I.V."/>
            <person name="Hibbett D.S."/>
        </authorList>
    </citation>
    <scope>NUCLEOTIDE SEQUENCE [LARGE SCALE GENOMIC DNA]</scope>
    <source>
        <strain evidence="2">MF3/22</strain>
    </source>
</reference>
<gene>
    <name evidence="1" type="ORF">FOMMEDRAFT_98392</name>
</gene>
<dbReference type="KEGG" id="fme:FOMMEDRAFT_98392"/>
<dbReference type="OrthoDB" id="2692094at2759"/>
<evidence type="ECO:0000313" key="1">
    <source>
        <dbReference type="EMBL" id="EJC97687.1"/>
    </source>
</evidence>
<proteinExistence type="predicted"/>
<dbReference type="eggNOG" id="ENOG502SKHB">
    <property type="taxonomic scope" value="Eukaryota"/>
</dbReference>
<evidence type="ECO:0000313" key="2">
    <source>
        <dbReference type="Proteomes" id="UP000053630"/>
    </source>
</evidence>
<organism evidence="1 2">
    <name type="scientific">Fomitiporia mediterranea (strain MF3/22)</name>
    <name type="common">Grapevine white-rot fungus</name>
    <dbReference type="NCBI Taxonomy" id="694068"/>
    <lineage>
        <taxon>Eukaryota</taxon>
        <taxon>Fungi</taxon>
        <taxon>Dikarya</taxon>
        <taxon>Basidiomycota</taxon>
        <taxon>Agaricomycotina</taxon>
        <taxon>Agaricomycetes</taxon>
        <taxon>Hymenochaetales</taxon>
        <taxon>Hymenochaetaceae</taxon>
        <taxon>Fomitiporia</taxon>
    </lineage>
</organism>
<accession>R7SHC5</accession>
<protein>
    <submittedName>
        <fullName evidence="1">Uncharacterized protein</fullName>
    </submittedName>
</protein>
<dbReference type="RefSeq" id="XP_007272100.1">
    <property type="nucleotide sequence ID" value="XM_007272038.1"/>
</dbReference>
<dbReference type="GeneID" id="18681004"/>
<dbReference type="Proteomes" id="UP000053630">
    <property type="component" value="Unassembled WGS sequence"/>
</dbReference>
<dbReference type="EMBL" id="JH717986">
    <property type="protein sequence ID" value="EJC97687.1"/>
    <property type="molecule type" value="Genomic_DNA"/>
</dbReference>
<name>R7SHC5_FOMME</name>
<dbReference type="AlphaFoldDB" id="R7SHC5"/>
<sequence length="82" mass="9685">NFLPSLCRHLLGCILSRQEDKAFTTDKLYSLYIKNDKLFCLKVLCINYTTYNIRRVQDSLNPQMHADIMLLLDNTEHPYIYA</sequence>